<organism evidence="9 10">
    <name type="scientific">Niastella koreensis</name>
    <dbReference type="NCBI Taxonomy" id="354356"/>
    <lineage>
        <taxon>Bacteria</taxon>
        <taxon>Pseudomonadati</taxon>
        <taxon>Bacteroidota</taxon>
        <taxon>Chitinophagia</taxon>
        <taxon>Chitinophagales</taxon>
        <taxon>Chitinophagaceae</taxon>
        <taxon>Niastella</taxon>
    </lineage>
</organism>
<dbReference type="SUPFAM" id="SSF50939">
    <property type="entry name" value="Sialidases"/>
    <property type="match status" value="1"/>
</dbReference>
<dbReference type="InterPro" id="IPR013737">
    <property type="entry name" value="Bac_rhamnosid_N"/>
</dbReference>
<dbReference type="InterPro" id="IPR008902">
    <property type="entry name" value="Rhamnosid_concanavalin"/>
</dbReference>
<dbReference type="Gene3D" id="2.60.120.260">
    <property type="entry name" value="Galactose-binding domain-like"/>
    <property type="match status" value="2"/>
</dbReference>
<protein>
    <recommendedName>
        <fullName evidence="2">alpha-L-rhamnosidase</fullName>
        <ecNumber evidence="2">3.2.1.40</ecNumber>
    </recommendedName>
</protein>
<feature type="domain" description="Bacterial alpha-L-rhamnosidase N-terminal" evidence="5">
    <location>
        <begin position="193"/>
        <end position="362"/>
    </location>
</feature>
<feature type="domain" description="Sialidase" evidence="6">
    <location>
        <begin position="967"/>
        <end position="1240"/>
    </location>
</feature>
<evidence type="ECO:0000313" key="9">
    <source>
        <dbReference type="EMBL" id="OQP51665.1"/>
    </source>
</evidence>
<sequence length="1278" mass="143134">MNFIARLCFPSPTGGGREGARLFLTTMLLILSAASPVKAQLTARHLRCEMLINPAGIDATQPRLSWQLAGKVRNIQQVAYQVLVASTPEKLAKQEGDIWNSGKVSSNQSINIEYKGKALASRTACYWKVKVYTNKGETGWSQPASWSMGLLTPGDWKAQWIGLDKAMPWDSVTQYSRLSARYFLKTFTQQLAVKRATVYVSGLGLYELFINGQRIGDAVMAPGATDFNKSVLYNTYDVTKQLQHGNNAIAAVLGNGRFFTMRQNYKPKKINTFGFPKLLLQLEVEYTNGTKKTIVTDGSWKMTADGPIRTNNEYDGEEYDATKEMTGWNKAGFNSAGWQQPEMVQAPAGHLTAQMNEPIKIMKTIKPVSITQLKPGVFILDMGQNMVGRLQMQVKAGKGQQVTLRFGESLQPGGELYVRNLRDAKVTDIYTAKGVGIETWMPDFVYHGFRYVEITGYPGTPAVTNFEGKVIFDDLATTGTFETNNEIVNRIHQNAWWGISANYKGMPLDCPQRNERMPWLADHAIGSLGESFMFGNGNLYAKWLQDIEEAQTPEGSIPDVAPAYWNYFSDNMTWPGTYLVVADMLYNQYGDKRVIEKHYASMKKWLQYMQTRFMKDYIISKDKYGDWCVPPESPELIHSQDSMRNTDGTLIATAYFYRMMWYIQKFAGLINKPEDAKEFAELNQHIQEAFTKRFFNKQKKSYSNNTVTANLLPLYFGITPDSLRESVFNNISSKIWTANHGHISTGVIGTQWLMRCLSEYKLPDMAYTLISDTTYPSWGYMVKHGATTIWELWNGNTAAPQMNSQNHVMLLGDLLVWMYENAAGIKSDDTATGFKKIIMKPTPLDGLTFVNASYQSVHGLIKSNWKNSIDRFTWNVSIPANTTALLYIPADDVKNILENNKPIAGADGIRFVRMEGRKAVLEVGSGDYSFVSNYKFKSGIVTDEFIFDRTSFPESHAATIAETPKGLVTAWFGGTKERNPDVCIWVSRQVNNKWTEPVNVANGIINDSLRYACWNPVLYQAPNGELLLFYKVGPNVAGWKGWLIRSKDSGVSWGKPEALPEGFLGPIKNKPVLLSNGDLICPSSREGSGWTVLFEVTSDFGKTWRMVGPINPDKKINAIQPSILTYKDGKMQILCRSKTSSVVESWSTDNGKTWTPLAESTLPNNNSGTDAVTLKDGRQLIVYNHVATPKGAPKGARTPLNVAVSSDGKLWQAALVLEDSPVSQYSYPSVIQSADGMVHIVYTWRRQRVKYVKVDPTKLKLVPLTEFHSGNQSGDSEL</sequence>
<evidence type="ECO:0000256" key="1">
    <source>
        <dbReference type="ARBA" id="ARBA00001445"/>
    </source>
</evidence>
<dbReference type="InterPro" id="IPR012341">
    <property type="entry name" value="6hp_glycosidase-like_sf"/>
</dbReference>
<comment type="caution">
    <text evidence="9">The sequence shown here is derived from an EMBL/GenBank/DDBJ whole genome shotgun (WGS) entry which is preliminary data.</text>
</comment>
<dbReference type="Gene3D" id="2.120.10.10">
    <property type="match status" value="1"/>
</dbReference>
<dbReference type="Pfam" id="PF13088">
    <property type="entry name" value="BNR_2"/>
    <property type="match status" value="1"/>
</dbReference>
<comment type="catalytic activity">
    <reaction evidence="1">
        <text>Hydrolysis of terminal non-reducing alpha-L-rhamnose residues in alpha-L-rhamnosides.</text>
        <dbReference type="EC" id="3.2.1.40"/>
    </reaction>
</comment>
<accession>A0ABX3P1K5</accession>
<feature type="domain" description="Alpha-L-rhamnosidase six-hairpin glycosidase" evidence="7">
    <location>
        <begin position="477"/>
        <end position="821"/>
    </location>
</feature>
<evidence type="ECO:0000256" key="2">
    <source>
        <dbReference type="ARBA" id="ARBA00012652"/>
    </source>
</evidence>
<evidence type="ECO:0000259" key="4">
    <source>
        <dbReference type="Pfam" id="PF05592"/>
    </source>
</evidence>
<dbReference type="EMBL" id="LWBO01000005">
    <property type="protein sequence ID" value="OQP51665.1"/>
    <property type="molecule type" value="Genomic_DNA"/>
</dbReference>
<dbReference type="InterPro" id="IPR008928">
    <property type="entry name" value="6-hairpin_glycosidase_sf"/>
</dbReference>
<evidence type="ECO:0000259" key="6">
    <source>
        <dbReference type="Pfam" id="PF13088"/>
    </source>
</evidence>
<reference evidence="9 10" key="1">
    <citation type="submission" date="2016-04" db="EMBL/GenBank/DDBJ databases">
        <authorList>
            <person name="Chen L."/>
            <person name="Zhuang W."/>
            <person name="Wang G."/>
        </authorList>
    </citation>
    <scope>NUCLEOTIDE SEQUENCE [LARGE SCALE GENOMIC DNA]</scope>
    <source>
        <strain evidence="10">GR20</strain>
    </source>
</reference>
<dbReference type="InterPro" id="IPR016007">
    <property type="entry name" value="Alpha_rhamnosid"/>
</dbReference>
<dbReference type="PANTHER" id="PTHR33307:SF6">
    <property type="entry name" value="ALPHA-RHAMNOSIDASE (EUROFUNG)-RELATED"/>
    <property type="match status" value="1"/>
</dbReference>
<dbReference type="Pfam" id="PF17390">
    <property type="entry name" value="Bac_rhamnosid_C"/>
    <property type="match status" value="1"/>
</dbReference>
<gene>
    <name evidence="9" type="ORF">A4D02_25545</name>
</gene>
<dbReference type="InterPro" id="IPR035398">
    <property type="entry name" value="Bac_rhamnosid_C"/>
</dbReference>
<keyword evidence="3" id="KW-0378">Hydrolase</keyword>
<dbReference type="Gene3D" id="1.50.10.10">
    <property type="match status" value="1"/>
</dbReference>
<evidence type="ECO:0000259" key="8">
    <source>
        <dbReference type="Pfam" id="PF17390"/>
    </source>
</evidence>
<dbReference type="Pfam" id="PF05592">
    <property type="entry name" value="Bac_rhamnosid"/>
    <property type="match status" value="1"/>
</dbReference>
<dbReference type="Gene3D" id="2.60.420.10">
    <property type="entry name" value="Maltose phosphorylase, domain 3"/>
    <property type="match status" value="1"/>
</dbReference>
<feature type="domain" description="Alpha-L-rhamnosidase concanavalin-like" evidence="4">
    <location>
        <begin position="372"/>
        <end position="471"/>
    </location>
</feature>
<dbReference type="Pfam" id="PF25788">
    <property type="entry name" value="Ig_Rha78A_N"/>
    <property type="match status" value="1"/>
</dbReference>
<dbReference type="Pfam" id="PF17389">
    <property type="entry name" value="Bac_rhamnosid6H"/>
    <property type="match status" value="1"/>
</dbReference>
<feature type="domain" description="Alpha-L-rhamnosidase C-terminal" evidence="8">
    <location>
        <begin position="824"/>
        <end position="896"/>
    </location>
</feature>
<dbReference type="InterPro" id="IPR013783">
    <property type="entry name" value="Ig-like_fold"/>
</dbReference>
<keyword evidence="10" id="KW-1185">Reference proteome</keyword>
<name>A0ABX3P1K5_9BACT</name>
<evidence type="ECO:0000313" key="10">
    <source>
        <dbReference type="Proteomes" id="UP000192277"/>
    </source>
</evidence>
<evidence type="ECO:0000256" key="3">
    <source>
        <dbReference type="ARBA" id="ARBA00022801"/>
    </source>
</evidence>
<dbReference type="InterPro" id="IPR011040">
    <property type="entry name" value="Sialidase"/>
</dbReference>
<evidence type="ECO:0000259" key="5">
    <source>
        <dbReference type="Pfam" id="PF08531"/>
    </source>
</evidence>
<evidence type="ECO:0000259" key="7">
    <source>
        <dbReference type="Pfam" id="PF17389"/>
    </source>
</evidence>
<dbReference type="Pfam" id="PF08531">
    <property type="entry name" value="Bac_rhamnosid_N"/>
    <property type="match status" value="1"/>
</dbReference>
<dbReference type="InterPro" id="IPR035396">
    <property type="entry name" value="Bac_rhamnosid6H"/>
</dbReference>
<proteinExistence type="predicted"/>
<dbReference type="CDD" id="cd15482">
    <property type="entry name" value="Sialidase_non-viral"/>
    <property type="match status" value="1"/>
</dbReference>
<dbReference type="PANTHER" id="PTHR33307">
    <property type="entry name" value="ALPHA-RHAMNOSIDASE (EUROFUNG)"/>
    <property type="match status" value="1"/>
</dbReference>
<dbReference type="InterPro" id="IPR036278">
    <property type="entry name" value="Sialidase_sf"/>
</dbReference>
<dbReference type="Proteomes" id="UP000192277">
    <property type="component" value="Unassembled WGS sequence"/>
</dbReference>
<dbReference type="EC" id="3.2.1.40" evidence="2"/>
<dbReference type="Gene3D" id="2.60.40.10">
    <property type="entry name" value="Immunoglobulins"/>
    <property type="match status" value="1"/>
</dbReference>
<dbReference type="SUPFAM" id="SSF48208">
    <property type="entry name" value="Six-hairpin glycosidases"/>
    <property type="match status" value="1"/>
</dbReference>